<evidence type="ECO:0000313" key="2">
    <source>
        <dbReference type="Proteomes" id="UP001501747"/>
    </source>
</evidence>
<gene>
    <name evidence="1" type="ORF">GCM10022247_56810</name>
</gene>
<protein>
    <submittedName>
        <fullName evidence="1">Uncharacterized protein</fullName>
    </submittedName>
</protein>
<evidence type="ECO:0000313" key="1">
    <source>
        <dbReference type="EMBL" id="GAA4024985.1"/>
    </source>
</evidence>
<dbReference type="RefSeq" id="WP_344881214.1">
    <property type="nucleotide sequence ID" value="NZ_BAABAL010000019.1"/>
</dbReference>
<sequence length="65" mass="7286">MAKTYTRRSSPEQIASARRVANAARWGRLDGEQRREATRPMRAAAYARAARVRELLAEIDGDNAV</sequence>
<name>A0ABP7TE23_9PSEU</name>
<reference evidence="2" key="1">
    <citation type="journal article" date="2019" name="Int. J. Syst. Evol. Microbiol.">
        <title>The Global Catalogue of Microorganisms (GCM) 10K type strain sequencing project: providing services to taxonomists for standard genome sequencing and annotation.</title>
        <authorList>
            <consortium name="The Broad Institute Genomics Platform"/>
            <consortium name="The Broad Institute Genome Sequencing Center for Infectious Disease"/>
            <person name="Wu L."/>
            <person name="Ma J."/>
        </authorList>
    </citation>
    <scope>NUCLEOTIDE SEQUENCE [LARGE SCALE GENOMIC DNA]</scope>
    <source>
        <strain evidence="2">JCM 17342</strain>
    </source>
</reference>
<accession>A0ABP7TE23</accession>
<dbReference type="EMBL" id="BAABAL010000019">
    <property type="protein sequence ID" value="GAA4024985.1"/>
    <property type="molecule type" value="Genomic_DNA"/>
</dbReference>
<proteinExistence type="predicted"/>
<organism evidence="1 2">
    <name type="scientific">Allokutzneria multivorans</name>
    <dbReference type="NCBI Taxonomy" id="1142134"/>
    <lineage>
        <taxon>Bacteria</taxon>
        <taxon>Bacillati</taxon>
        <taxon>Actinomycetota</taxon>
        <taxon>Actinomycetes</taxon>
        <taxon>Pseudonocardiales</taxon>
        <taxon>Pseudonocardiaceae</taxon>
        <taxon>Allokutzneria</taxon>
    </lineage>
</organism>
<comment type="caution">
    <text evidence="1">The sequence shown here is derived from an EMBL/GenBank/DDBJ whole genome shotgun (WGS) entry which is preliminary data.</text>
</comment>
<dbReference type="Proteomes" id="UP001501747">
    <property type="component" value="Unassembled WGS sequence"/>
</dbReference>
<keyword evidence="2" id="KW-1185">Reference proteome</keyword>